<evidence type="ECO:0000313" key="2">
    <source>
        <dbReference type="Proteomes" id="UP000502823"/>
    </source>
</evidence>
<sequence length="123" mass="14374">MKLRTPEPTCLARALVFNRTVVNTIFITCQDIMIRKHFILTGYLTLMRQASELFKIFAFPRQRDKEELFDDTPPGTTAEYHPSGRMQKDVFVKWAQRSVEFSKTTEEKPVLLLFDGHSTHTKH</sequence>
<name>A0A6L2PIT2_COPFO</name>
<reference evidence="2" key="1">
    <citation type="submission" date="2020-01" db="EMBL/GenBank/DDBJ databases">
        <title>Draft genome sequence of the Termite Coptotermes fromosanus.</title>
        <authorList>
            <person name="Itakura S."/>
            <person name="Yosikawa Y."/>
            <person name="Umezawa K."/>
        </authorList>
    </citation>
    <scope>NUCLEOTIDE SEQUENCE [LARGE SCALE GENOMIC DNA]</scope>
</reference>
<dbReference type="EMBL" id="BLKM01000228">
    <property type="protein sequence ID" value="GFG30515.1"/>
    <property type="molecule type" value="Genomic_DNA"/>
</dbReference>
<comment type="caution">
    <text evidence="1">The sequence shown here is derived from an EMBL/GenBank/DDBJ whole genome shotgun (WGS) entry which is preliminary data.</text>
</comment>
<protein>
    <recommendedName>
        <fullName evidence="3">DDE-1 domain-containing protein</fullName>
    </recommendedName>
</protein>
<gene>
    <name evidence="1" type="ORF">Cfor_03992</name>
</gene>
<dbReference type="Proteomes" id="UP000502823">
    <property type="component" value="Unassembled WGS sequence"/>
</dbReference>
<dbReference type="OrthoDB" id="8194222at2759"/>
<evidence type="ECO:0008006" key="3">
    <source>
        <dbReference type="Google" id="ProtNLM"/>
    </source>
</evidence>
<accession>A0A6L2PIT2</accession>
<evidence type="ECO:0000313" key="1">
    <source>
        <dbReference type="EMBL" id="GFG30515.1"/>
    </source>
</evidence>
<keyword evidence="2" id="KW-1185">Reference proteome</keyword>
<dbReference type="AlphaFoldDB" id="A0A6L2PIT2"/>
<proteinExistence type="predicted"/>
<organism evidence="1 2">
    <name type="scientific">Coptotermes formosanus</name>
    <name type="common">Formosan subterranean termite</name>
    <dbReference type="NCBI Taxonomy" id="36987"/>
    <lineage>
        <taxon>Eukaryota</taxon>
        <taxon>Metazoa</taxon>
        <taxon>Ecdysozoa</taxon>
        <taxon>Arthropoda</taxon>
        <taxon>Hexapoda</taxon>
        <taxon>Insecta</taxon>
        <taxon>Pterygota</taxon>
        <taxon>Neoptera</taxon>
        <taxon>Polyneoptera</taxon>
        <taxon>Dictyoptera</taxon>
        <taxon>Blattodea</taxon>
        <taxon>Blattoidea</taxon>
        <taxon>Termitoidae</taxon>
        <taxon>Rhinotermitidae</taxon>
        <taxon>Coptotermes</taxon>
    </lineage>
</organism>
<dbReference type="InParanoid" id="A0A6L2PIT2"/>